<sequence length="813" mass="87905">MTLTIEHLPAYPSTQSRKRLAPSKLLDLNRKIATTLGHVIGLPSSHQNSDSLWNFVSSYARDTAAQIISGLIWPSNDTDPSSRSKDDGLIYRRALQLAQQLVSNTATKGPSLAKANGLDLQVLVDLAVIYGGSKSTLKGIRSLSENAFTLPGTGETNTSLLREVETDLVPAFTMLLVPVAPSTSATGAASVHQGLYGIRKVSHCVLNFLRVSPPAVVLLFANNREFMLALANTYDQGLATIAHNYGGIRAVYNYAQSHTGNSGGDGNDERDWERLCVESKVALIDAFHILFKTSIDKLTRVAHLNTGSTGAPSLDFAVTLDRTFEILFDLLDIPASSSSNATEVPPTPFLNRPLLADYQQSYSLAKTLAEISHKYEKEKDARLDILEDRLQALGGEGVGRNPGALTIMLRSSGVPPGIDNLGKGPRSTRSDAGASVGAPTVGSTDKGKGKAKTPASAAPVDPDIDIKITQVLDIFGDYAPDYIRALLTHPSYPFRGNPEGVITALLEGTAPSPEELKDQWSVEDPAQYEFKQEDTEEAVFTRENVFDDTPFDMSMFRTGKKRDDDALQDRAYIEQMKADILRRAEEISSDEEEEDTGWAQAPGIAGEPSAAGKGRAPASSFDDDDEDGPGVARVRVLGDGEESSDEDEEELSEARQAKPLSVETILELAYIRDPNDFNRDAQTRRGRARIELREKTGWADEQIEGWRIMLERNPKKDKILAKHEFLINQNHITSTSSTKPARASGSHPPRGGGGRGGRSGRGRGGGRGGTNAVGGGGDASERAWKDKNKASRANHNRKRGHDKKMARAGGPSA</sequence>
<gene>
    <name evidence="1" type="ORF">BDN72DRAFT_834632</name>
</gene>
<proteinExistence type="predicted"/>
<reference evidence="1 2" key="1">
    <citation type="journal article" date="2019" name="Nat. Ecol. Evol.">
        <title>Megaphylogeny resolves global patterns of mushroom evolution.</title>
        <authorList>
            <person name="Varga T."/>
            <person name="Krizsan K."/>
            <person name="Foldi C."/>
            <person name="Dima B."/>
            <person name="Sanchez-Garcia M."/>
            <person name="Sanchez-Ramirez S."/>
            <person name="Szollosi G.J."/>
            <person name="Szarkandi J.G."/>
            <person name="Papp V."/>
            <person name="Albert L."/>
            <person name="Andreopoulos W."/>
            <person name="Angelini C."/>
            <person name="Antonin V."/>
            <person name="Barry K.W."/>
            <person name="Bougher N.L."/>
            <person name="Buchanan P."/>
            <person name="Buyck B."/>
            <person name="Bense V."/>
            <person name="Catcheside P."/>
            <person name="Chovatia M."/>
            <person name="Cooper J."/>
            <person name="Damon W."/>
            <person name="Desjardin D."/>
            <person name="Finy P."/>
            <person name="Geml J."/>
            <person name="Haridas S."/>
            <person name="Hughes K."/>
            <person name="Justo A."/>
            <person name="Karasinski D."/>
            <person name="Kautmanova I."/>
            <person name="Kiss B."/>
            <person name="Kocsube S."/>
            <person name="Kotiranta H."/>
            <person name="LaButti K.M."/>
            <person name="Lechner B.E."/>
            <person name="Liimatainen K."/>
            <person name="Lipzen A."/>
            <person name="Lukacs Z."/>
            <person name="Mihaltcheva S."/>
            <person name="Morgado L.N."/>
            <person name="Niskanen T."/>
            <person name="Noordeloos M.E."/>
            <person name="Ohm R.A."/>
            <person name="Ortiz-Santana B."/>
            <person name="Ovrebo C."/>
            <person name="Racz N."/>
            <person name="Riley R."/>
            <person name="Savchenko A."/>
            <person name="Shiryaev A."/>
            <person name="Soop K."/>
            <person name="Spirin V."/>
            <person name="Szebenyi C."/>
            <person name="Tomsovsky M."/>
            <person name="Tulloss R.E."/>
            <person name="Uehling J."/>
            <person name="Grigoriev I.V."/>
            <person name="Vagvolgyi C."/>
            <person name="Papp T."/>
            <person name="Martin F.M."/>
            <person name="Miettinen O."/>
            <person name="Hibbett D.S."/>
            <person name="Nagy L.G."/>
        </authorList>
    </citation>
    <scope>NUCLEOTIDE SEQUENCE [LARGE SCALE GENOMIC DNA]</scope>
    <source>
        <strain evidence="1 2">NL-1719</strain>
    </source>
</reference>
<dbReference type="EMBL" id="ML208275">
    <property type="protein sequence ID" value="TFK73503.1"/>
    <property type="molecule type" value="Genomic_DNA"/>
</dbReference>
<accession>A0ACD3B626</accession>
<keyword evidence="2" id="KW-1185">Reference proteome</keyword>
<evidence type="ECO:0000313" key="1">
    <source>
        <dbReference type="EMBL" id="TFK73503.1"/>
    </source>
</evidence>
<protein>
    <submittedName>
        <fullName evidence="1">Uncharacterized protein</fullName>
    </submittedName>
</protein>
<dbReference type="Proteomes" id="UP000308600">
    <property type="component" value="Unassembled WGS sequence"/>
</dbReference>
<evidence type="ECO:0000313" key="2">
    <source>
        <dbReference type="Proteomes" id="UP000308600"/>
    </source>
</evidence>
<organism evidence="1 2">
    <name type="scientific">Pluteus cervinus</name>
    <dbReference type="NCBI Taxonomy" id="181527"/>
    <lineage>
        <taxon>Eukaryota</taxon>
        <taxon>Fungi</taxon>
        <taxon>Dikarya</taxon>
        <taxon>Basidiomycota</taxon>
        <taxon>Agaricomycotina</taxon>
        <taxon>Agaricomycetes</taxon>
        <taxon>Agaricomycetidae</taxon>
        <taxon>Agaricales</taxon>
        <taxon>Pluteineae</taxon>
        <taxon>Pluteaceae</taxon>
        <taxon>Pluteus</taxon>
    </lineage>
</organism>
<name>A0ACD3B626_9AGAR</name>